<dbReference type="InParanoid" id="A0A5C3NTA0"/>
<feature type="domain" description="Jacalin-type lectin" evidence="1">
    <location>
        <begin position="25"/>
        <end position="153"/>
    </location>
</feature>
<dbReference type="AlphaFoldDB" id="A0A5C3NTA0"/>
<dbReference type="SUPFAM" id="SSF51101">
    <property type="entry name" value="Mannose-binding lectins"/>
    <property type="match status" value="1"/>
</dbReference>
<reference evidence="2 3" key="1">
    <citation type="journal article" date="2019" name="Nat. Ecol. Evol.">
        <title>Megaphylogeny resolves global patterns of mushroom evolution.</title>
        <authorList>
            <person name="Varga T."/>
            <person name="Krizsan K."/>
            <person name="Foldi C."/>
            <person name="Dima B."/>
            <person name="Sanchez-Garcia M."/>
            <person name="Sanchez-Ramirez S."/>
            <person name="Szollosi G.J."/>
            <person name="Szarkandi J.G."/>
            <person name="Papp V."/>
            <person name="Albert L."/>
            <person name="Andreopoulos W."/>
            <person name="Angelini C."/>
            <person name="Antonin V."/>
            <person name="Barry K.W."/>
            <person name="Bougher N.L."/>
            <person name="Buchanan P."/>
            <person name="Buyck B."/>
            <person name="Bense V."/>
            <person name="Catcheside P."/>
            <person name="Chovatia M."/>
            <person name="Cooper J."/>
            <person name="Damon W."/>
            <person name="Desjardin D."/>
            <person name="Finy P."/>
            <person name="Geml J."/>
            <person name="Haridas S."/>
            <person name="Hughes K."/>
            <person name="Justo A."/>
            <person name="Karasinski D."/>
            <person name="Kautmanova I."/>
            <person name="Kiss B."/>
            <person name="Kocsube S."/>
            <person name="Kotiranta H."/>
            <person name="LaButti K.M."/>
            <person name="Lechner B.E."/>
            <person name="Liimatainen K."/>
            <person name="Lipzen A."/>
            <person name="Lukacs Z."/>
            <person name="Mihaltcheva S."/>
            <person name="Morgado L.N."/>
            <person name="Niskanen T."/>
            <person name="Noordeloos M.E."/>
            <person name="Ohm R.A."/>
            <person name="Ortiz-Santana B."/>
            <person name="Ovrebo C."/>
            <person name="Racz N."/>
            <person name="Riley R."/>
            <person name="Savchenko A."/>
            <person name="Shiryaev A."/>
            <person name="Soop K."/>
            <person name="Spirin V."/>
            <person name="Szebenyi C."/>
            <person name="Tomsovsky M."/>
            <person name="Tulloss R.E."/>
            <person name="Uehling J."/>
            <person name="Grigoriev I.V."/>
            <person name="Vagvolgyi C."/>
            <person name="Papp T."/>
            <person name="Martin F.M."/>
            <person name="Miettinen O."/>
            <person name="Hibbett D.S."/>
            <person name="Nagy L.G."/>
        </authorList>
    </citation>
    <scope>NUCLEOTIDE SEQUENCE [LARGE SCALE GENOMIC DNA]</scope>
    <source>
        <strain evidence="2 3">HHB13444</strain>
    </source>
</reference>
<evidence type="ECO:0000313" key="3">
    <source>
        <dbReference type="Proteomes" id="UP000308197"/>
    </source>
</evidence>
<dbReference type="Gene3D" id="2.100.10.30">
    <property type="entry name" value="Jacalin-like lectin domain"/>
    <property type="match status" value="1"/>
</dbReference>
<dbReference type="Pfam" id="PF01419">
    <property type="entry name" value="Jacalin"/>
    <property type="match status" value="1"/>
</dbReference>
<name>A0A5C3NTA0_9APHY</name>
<gene>
    <name evidence="2" type="ORF">K466DRAFT_505009</name>
</gene>
<evidence type="ECO:0000313" key="2">
    <source>
        <dbReference type="EMBL" id="TFK79787.1"/>
    </source>
</evidence>
<keyword evidence="3" id="KW-1185">Reference proteome</keyword>
<sequence length="176" mass="18819">MQSFDTTSAVGGRAGTLFQDIYACGADGELPFKSLHLNLARPIKCITVSSGWILDGFAVTYNTTDGQTTTVEHGSQFSSPAVIDLNPNEILVSVFGRAGYQSYYKRELISNISFGFFDTVKGTARIVGPFGNSNGANEGKPFLCSEVVAFGGFAESKATEGLSGLFFHKGVGKRYE</sequence>
<dbReference type="Proteomes" id="UP000308197">
    <property type="component" value="Unassembled WGS sequence"/>
</dbReference>
<organism evidence="2 3">
    <name type="scientific">Polyporus arcularius HHB13444</name>
    <dbReference type="NCBI Taxonomy" id="1314778"/>
    <lineage>
        <taxon>Eukaryota</taxon>
        <taxon>Fungi</taxon>
        <taxon>Dikarya</taxon>
        <taxon>Basidiomycota</taxon>
        <taxon>Agaricomycotina</taxon>
        <taxon>Agaricomycetes</taxon>
        <taxon>Polyporales</taxon>
        <taxon>Polyporaceae</taxon>
        <taxon>Polyporus</taxon>
    </lineage>
</organism>
<dbReference type="InterPro" id="IPR036404">
    <property type="entry name" value="Jacalin-like_lectin_dom_sf"/>
</dbReference>
<protein>
    <recommendedName>
        <fullName evidence="1">Jacalin-type lectin domain-containing protein</fullName>
    </recommendedName>
</protein>
<evidence type="ECO:0000259" key="1">
    <source>
        <dbReference type="Pfam" id="PF01419"/>
    </source>
</evidence>
<proteinExistence type="predicted"/>
<dbReference type="InterPro" id="IPR001229">
    <property type="entry name" value="Jacalin-like_lectin_dom"/>
</dbReference>
<accession>A0A5C3NTA0</accession>
<dbReference type="EMBL" id="ML211930">
    <property type="protein sequence ID" value="TFK79787.1"/>
    <property type="molecule type" value="Genomic_DNA"/>
</dbReference>